<reference evidence="1" key="1">
    <citation type="journal article" date="2021" name="Proc. Natl. Acad. Sci. U.S.A.">
        <title>A Catalog of Tens of Thousands of Viruses from Human Metagenomes Reveals Hidden Associations with Chronic Diseases.</title>
        <authorList>
            <person name="Tisza M.J."/>
            <person name="Buck C.B."/>
        </authorList>
    </citation>
    <scope>NUCLEOTIDE SEQUENCE</scope>
    <source>
        <strain evidence="1">Ctlwr10</strain>
    </source>
</reference>
<sequence length="96" mass="10439">MKYYFTYGTDGQPFVGGWTEVEAPTVNLACAAFRAVHPDKEPGILNCSSAYTEESFLGSCMAGPDGNFRKFCHERISFTVEPCDPDEPIDFGGAAT</sequence>
<evidence type="ECO:0000313" key="1">
    <source>
        <dbReference type="EMBL" id="DAE14086.1"/>
    </source>
</evidence>
<dbReference type="EMBL" id="BK015575">
    <property type="protein sequence ID" value="DAE14086.1"/>
    <property type="molecule type" value="Genomic_DNA"/>
</dbReference>
<organism evidence="1">
    <name type="scientific">Caudovirales sp. ctlwr10</name>
    <dbReference type="NCBI Taxonomy" id="2825771"/>
    <lineage>
        <taxon>Viruses</taxon>
        <taxon>Duplodnaviria</taxon>
        <taxon>Heunggongvirae</taxon>
        <taxon>Uroviricota</taxon>
        <taxon>Caudoviricetes</taxon>
    </lineage>
</organism>
<protein>
    <submittedName>
        <fullName evidence="1">Uncharacterized protein</fullName>
    </submittedName>
</protein>
<name>A0A8S5Q436_9CAUD</name>
<proteinExistence type="predicted"/>
<accession>A0A8S5Q436</accession>